<dbReference type="OrthoDB" id="1683373at2759"/>
<organism evidence="1 2">
    <name type="scientific">Aphis craccivora</name>
    <name type="common">Cowpea aphid</name>
    <dbReference type="NCBI Taxonomy" id="307492"/>
    <lineage>
        <taxon>Eukaryota</taxon>
        <taxon>Metazoa</taxon>
        <taxon>Ecdysozoa</taxon>
        <taxon>Arthropoda</taxon>
        <taxon>Hexapoda</taxon>
        <taxon>Insecta</taxon>
        <taxon>Pterygota</taxon>
        <taxon>Neoptera</taxon>
        <taxon>Paraneoptera</taxon>
        <taxon>Hemiptera</taxon>
        <taxon>Sternorrhyncha</taxon>
        <taxon>Aphidomorpha</taxon>
        <taxon>Aphidoidea</taxon>
        <taxon>Aphididae</taxon>
        <taxon>Aphidini</taxon>
        <taxon>Aphis</taxon>
        <taxon>Aphis</taxon>
    </lineage>
</organism>
<gene>
    <name evidence="1" type="ORF">FWK35_00004804</name>
</gene>
<reference evidence="1 2" key="1">
    <citation type="submission" date="2019-08" db="EMBL/GenBank/DDBJ databases">
        <title>Whole genome of Aphis craccivora.</title>
        <authorList>
            <person name="Voronova N.V."/>
            <person name="Shulinski R.S."/>
            <person name="Bandarenka Y.V."/>
            <person name="Zhorov D.G."/>
            <person name="Warner D."/>
        </authorList>
    </citation>
    <scope>NUCLEOTIDE SEQUENCE [LARGE SCALE GENOMIC DNA]</scope>
    <source>
        <strain evidence="1">180601</strain>
        <tissue evidence="1">Whole Body</tissue>
    </source>
</reference>
<dbReference type="EMBL" id="VUJU01000415">
    <property type="protein sequence ID" value="KAF0770564.1"/>
    <property type="molecule type" value="Genomic_DNA"/>
</dbReference>
<protein>
    <submittedName>
        <fullName evidence="1">Uncharacterized protein</fullName>
    </submittedName>
</protein>
<sequence length="79" mass="8406">MNTCFFKFVKSPDKSSSMSGLSATHKANFLTITLFGLLSSKMIFPLLASPSSFSLYFCKLASSLSAFNSSSIDFSGGGL</sequence>
<keyword evidence="2" id="KW-1185">Reference proteome</keyword>
<evidence type="ECO:0000313" key="1">
    <source>
        <dbReference type="EMBL" id="KAF0770564.1"/>
    </source>
</evidence>
<name>A0A6G0ZI40_APHCR</name>
<proteinExistence type="predicted"/>
<dbReference type="AlphaFoldDB" id="A0A6G0ZI40"/>
<accession>A0A6G0ZI40</accession>
<evidence type="ECO:0000313" key="2">
    <source>
        <dbReference type="Proteomes" id="UP000478052"/>
    </source>
</evidence>
<comment type="caution">
    <text evidence="1">The sequence shown here is derived from an EMBL/GenBank/DDBJ whole genome shotgun (WGS) entry which is preliminary data.</text>
</comment>
<dbReference type="Proteomes" id="UP000478052">
    <property type="component" value="Unassembled WGS sequence"/>
</dbReference>